<dbReference type="OrthoDB" id="10253254at2759"/>
<reference evidence="2 3" key="1">
    <citation type="submission" date="2019-04" db="EMBL/GenBank/DDBJ databases">
        <title>Friends and foes A comparative genomics study of 23 Aspergillus species from section Flavi.</title>
        <authorList>
            <consortium name="DOE Joint Genome Institute"/>
            <person name="Kjaerbolling I."/>
            <person name="Vesth T."/>
            <person name="Frisvad J.C."/>
            <person name="Nybo J.L."/>
            <person name="Theobald S."/>
            <person name="Kildgaard S."/>
            <person name="Isbrandt T."/>
            <person name="Kuo A."/>
            <person name="Sato A."/>
            <person name="Lyhne E.K."/>
            <person name="Kogle M.E."/>
            <person name="Wiebenga A."/>
            <person name="Kun R.S."/>
            <person name="Lubbers R.J."/>
            <person name="Makela M.R."/>
            <person name="Barry K."/>
            <person name="Chovatia M."/>
            <person name="Clum A."/>
            <person name="Daum C."/>
            <person name="Haridas S."/>
            <person name="He G."/>
            <person name="LaButti K."/>
            <person name="Lipzen A."/>
            <person name="Mondo S."/>
            <person name="Riley R."/>
            <person name="Salamov A."/>
            <person name="Simmons B.A."/>
            <person name="Magnuson J.K."/>
            <person name="Henrissat B."/>
            <person name="Mortensen U.H."/>
            <person name="Larsen T.O."/>
            <person name="Devries R.P."/>
            <person name="Grigoriev I.V."/>
            <person name="Machida M."/>
            <person name="Baker S.E."/>
            <person name="Andersen M.R."/>
        </authorList>
    </citation>
    <scope>NUCLEOTIDE SEQUENCE [LARGE SCALE GENOMIC DNA]</scope>
    <source>
        <strain evidence="2 3">CBS 117625</strain>
    </source>
</reference>
<evidence type="ECO:0000313" key="3">
    <source>
        <dbReference type="Proteomes" id="UP000325672"/>
    </source>
</evidence>
<dbReference type="AlphaFoldDB" id="A0A5N6SHH1"/>
<keyword evidence="3" id="KW-1185">Reference proteome</keyword>
<dbReference type="GeneID" id="43639958"/>
<evidence type="ECO:0000313" key="2">
    <source>
        <dbReference type="EMBL" id="KAE8133347.1"/>
    </source>
</evidence>
<organism evidence="2 3">
    <name type="scientific">Aspergillus pseudotamarii</name>
    <dbReference type="NCBI Taxonomy" id="132259"/>
    <lineage>
        <taxon>Eukaryota</taxon>
        <taxon>Fungi</taxon>
        <taxon>Dikarya</taxon>
        <taxon>Ascomycota</taxon>
        <taxon>Pezizomycotina</taxon>
        <taxon>Eurotiomycetes</taxon>
        <taxon>Eurotiomycetidae</taxon>
        <taxon>Eurotiales</taxon>
        <taxon>Aspergillaceae</taxon>
        <taxon>Aspergillus</taxon>
        <taxon>Aspergillus subgen. Circumdati</taxon>
    </lineage>
</organism>
<proteinExistence type="predicted"/>
<accession>A0A5N6SHH1</accession>
<dbReference type="EMBL" id="ML743618">
    <property type="protein sequence ID" value="KAE8133347.1"/>
    <property type="molecule type" value="Genomic_DNA"/>
</dbReference>
<gene>
    <name evidence="2" type="ORF">BDV38DRAFT_258610</name>
</gene>
<sequence>MVDRRSDSEDGLRAKRQKMDKAGTDPKDNPYLAHMYADASSNGNEWAADKDSPFAKVKRHQSTAAQAQKIEDGDINPFNGQPYSSKYFSILKTRRDLPVHAQR</sequence>
<name>A0A5N6SHH1_ASPPS</name>
<feature type="region of interest" description="Disordered" evidence="1">
    <location>
        <begin position="1"/>
        <end position="31"/>
    </location>
</feature>
<protein>
    <submittedName>
        <fullName evidence="2">Uncharacterized protein</fullName>
    </submittedName>
</protein>
<dbReference type="RefSeq" id="XP_031909410.1">
    <property type="nucleotide sequence ID" value="XM_032055748.1"/>
</dbReference>
<feature type="compositionally biased region" description="Basic and acidic residues" evidence="1">
    <location>
        <begin position="1"/>
        <end position="28"/>
    </location>
</feature>
<evidence type="ECO:0000256" key="1">
    <source>
        <dbReference type="SAM" id="MobiDB-lite"/>
    </source>
</evidence>
<dbReference type="Proteomes" id="UP000325672">
    <property type="component" value="Unassembled WGS sequence"/>
</dbReference>